<dbReference type="RefSeq" id="WP_204970733.1">
    <property type="nucleotide sequence ID" value="NZ_JAAZTS010000001.1"/>
</dbReference>
<proteinExistence type="predicted"/>
<reference evidence="2 3" key="1">
    <citation type="journal article" date="2021" name="Sci. Rep.">
        <title>The distribution of antibiotic resistance genes in chicken gut microbiota commensals.</title>
        <authorList>
            <person name="Juricova H."/>
            <person name="Matiasovicova J."/>
            <person name="Kubasova T."/>
            <person name="Cejkova D."/>
            <person name="Rychlik I."/>
        </authorList>
    </citation>
    <scope>NUCLEOTIDE SEQUENCE [LARGE SCALE GENOMIC DNA]</scope>
    <source>
        <strain evidence="2 3">An421</strain>
    </source>
</reference>
<dbReference type="AlphaFoldDB" id="A0AA41D6L1"/>
<name>A0AA41D6L1_9BACT</name>
<protein>
    <submittedName>
        <fullName evidence="2">DUF2141 domain-containing protein</fullName>
    </submittedName>
</protein>
<evidence type="ECO:0000256" key="1">
    <source>
        <dbReference type="SAM" id="SignalP"/>
    </source>
</evidence>
<accession>A0AA41D6L1</accession>
<feature type="chain" id="PRO_5041289331" evidence="1">
    <location>
        <begin position="22"/>
        <end position="137"/>
    </location>
</feature>
<organism evidence="2 3">
    <name type="scientific">Caecibacteroides pullorum</name>
    <dbReference type="NCBI Taxonomy" id="2725562"/>
    <lineage>
        <taxon>Bacteria</taxon>
        <taxon>Pseudomonadati</taxon>
        <taxon>Bacteroidota</taxon>
        <taxon>Bacteroidia</taxon>
        <taxon>Bacteroidales</taxon>
        <taxon>Bacteroidaceae</taxon>
        <taxon>Caecibacteroides</taxon>
    </lineage>
</organism>
<evidence type="ECO:0000313" key="3">
    <source>
        <dbReference type="Proteomes" id="UP000698924"/>
    </source>
</evidence>
<keyword evidence="1" id="KW-0732">Signal</keyword>
<dbReference type="Proteomes" id="UP000698924">
    <property type="component" value="Unassembled WGS sequence"/>
</dbReference>
<sequence length="137" mass="15121">MKNLILLVLLALQGLASALHAQTLTLRVNDIQKPKGQLYVAFYVSEADFLKKPLTGFRVAVTDTMLVIPCRGLPAGEYAFSLFLDTNGNGQLDTAAFGIPTEKYAFSNDAEGVMGPPAYEKCRFRFQNDTTMVVRLR</sequence>
<keyword evidence="3" id="KW-1185">Reference proteome</keyword>
<gene>
    <name evidence="2" type="ORF">H6D15_00570</name>
</gene>
<feature type="signal peptide" evidence="1">
    <location>
        <begin position="1"/>
        <end position="21"/>
    </location>
</feature>
<dbReference type="InterPro" id="IPR018673">
    <property type="entry name" value="DUF2141"/>
</dbReference>
<evidence type="ECO:0000313" key="2">
    <source>
        <dbReference type="EMBL" id="MBM6856111.1"/>
    </source>
</evidence>
<dbReference type="Pfam" id="PF09912">
    <property type="entry name" value="DUF2141"/>
    <property type="match status" value="1"/>
</dbReference>
<dbReference type="EMBL" id="JACJMO010000001">
    <property type="protein sequence ID" value="MBM6856111.1"/>
    <property type="molecule type" value="Genomic_DNA"/>
</dbReference>
<comment type="caution">
    <text evidence="2">The sequence shown here is derived from an EMBL/GenBank/DDBJ whole genome shotgun (WGS) entry which is preliminary data.</text>
</comment>